<keyword evidence="1" id="KW-0175">Coiled coil</keyword>
<evidence type="ECO:0000313" key="4">
    <source>
        <dbReference type="EMBL" id="KAK9876245.1"/>
    </source>
</evidence>
<dbReference type="EMBL" id="JARQZJ010000036">
    <property type="protein sequence ID" value="KAK9876245.1"/>
    <property type="molecule type" value="Genomic_DNA"/>
</dbReference>
<sequence>MVKGKPGALKCVGCKKSLGKGQRLRCEGPCRNWFHGKIEYVKITPDQLKRVENFVCIQCRDEMEEEDENLTSEDESISEEEPEEKPGKFGLKKTNTNKKGKIITLEDIMKKLDNFIEESKFIRKKMESLEKENRLVTAKLEKIEKEHTQMKKDIENLNKEKQNNYEMGLKNNVIIYGLPVTTDSKDEVKKVVKKITESLDVDIDKEEFECSVIGREGVKQVKVEFKNRELKDAIMRAKKRISLNSRDYGFEKHNDIYLNHDMSYETQKLFKEVRNFKKSYNYKYAWFSDGKILLRKKEDSPVIHVKSANILENLKPKSEEKN</sequence>
<protein>
    <recommendedName>
        <fullName evidence="3">FP protein C-terminal domain-containing protein</fullName>
    </recommendedName>
</protein>
<dbReference type="Gene3D" id="3.30.40.10">
    <property type="entry name" value="Zinc/RING finger domain, C3HC4 (zinc finger)"/>
    <property type="match status" value="1"/>
</dbReference>
<dbReference type="InterPro" id="IPR013083">
    <property type="entry name" value="Znf_RING/FYVE/PHD"/>
</dbReference>
<organism evidence="4 5">
    <name type="scientific">Henosepilachna vigintioctopunctata</name>
    <dbReference type="NCBI Taxonomy" id="420089"/>
    <lineage>
        <taxon>Eukaryota</taxon>
        <taxon>Metazoa</taxon>
        <taxon>Ecdysozoa</taxon>
        <taxon>Arthropoda</taxon>
        <taxon>Hexapoda</taxon>
        <taxon>Insecta</taxon>
        <taxon>Pterygota</taxon>
        <taxon>Neoptera</taxon>
        <taxon>Endopterygota</taxon>
        <taxon>Coleoptera</taxon>
        <taxon>Polyphaga</taxon>
        <taxon>Cucujiformia</taxon>
        <taxon>Coccinelloidea</taxon>
        <taxon>Coccinellidae</taxon>
        <taxon>Epilachninae</taxon>
        <taxon>Epilachnini</taxon>
        <taxon>Henosepilachna</taxon>
    </lineage>
</organism>
<evidence type="ECO:0000313" key="5">
    <source>
        <dbReference type="Proteomes" id="UP001431783"/>
    </source>
</evidence>
<feature type="compositionally biased region" description="Acidic residues" evidence="2">
    <location>
        <begin position="65"/>
        <end position="83"/>
    </location>
</feature>
<evidence type="ECO:0000256" key="1">
    <source>
        <dbReference type="SAM" id="Coils"/>
    </source>
</evidence>
<accession>A0AAW1U7X9</accession>
<keyword evidence="5" id="KW-1185">Reference proteome</keyword>
<dbReference type="AlphaFoldDB" id="A0AAW1U7X9"/>
<feature type="domain" description="FP protein C-terminal" evidence="3">
    <location>
        <begin position="265"/>
        <end position="315"/>
    </location>
</feature>
<proteinExistence type="predicted"/>
<feature type="coiled-coil region" evidence="1">
    <location>
        <begin position="112"/>
        <end position="164"/>
    </location>
</feature>
<reference evidence="4 5" key="1">
    <citation type="submission" date="2023-03" db="EMBL/GenBank/DDBJ databases">
        <title>Genome insight into feeding habits of ladybird beetles.</title>
        <authorList>
            <person name="Li H.-S."/>
            <person name="Huang Y.-H."/>
            <person name="Pang H."/>
        </authorList>
    </citation>
    <scope>NUCLEOTIDE SEQUENCE [LARGE SCALE GENOMIC DNA]</scope>
    <source>
        <strain evidence="4">SYSU_2023b</strain>
        <tissue evidence="4">Whole body</tissue>
    </source>
</reference>
<gene>
    <name evidence="4" type="ORF">WA026_012544</name>
</gene>
<dbReference type="InterPro" id="IPR057251">
    <property type="entry name" value="FP_C"/>
</dbReference>
<feature type="region of interest" description="Disordered" evidence="2">
    <location>
        <begin position="65"/>
        <end position="93"/>
    </location>
</feature>
<comment type="caution">
    <text evidence="4">The sequence shown here is derived from an EMBL/GenBank/DDBJ whole genome shotgun (WGS) entry which is preliminary data.</text>
</comment>
<dbReference type="Proteomes" id="UP001431783">
    <property type="component" value="Unassembled WGS sequence"/>
</dbReference>
<evidence type="ECO:0000256" key="2">
    <source>
        <dbReference type="SAM" id="MobiDB-lite"/>
    </source>
</evidence>
<dbReference type="Pfam" id="PF25298">
    <property type="entry name" value="Baculo_FP_2nd"/>
    <property type="match status" value="1"/>
</dbReference>
<name>A0AAW1U7X9_9CUCU</name>
<dbReference type="SUPFAM" id="SSF57903">
    <property type="entry name" value="FYVE/PHD zinc finger"/>
    <property type="match status" value="1"/>
</dbReference>
<dbReference type="InterPro" id="IPR011011">
    <property type="entry name" value="Znf_FYVE_PHD"/>
</dbReference>
<evidence type="ECO:0000259" key="3">
    <source>
        <dbReference type="Pfam" id="PF25298"/>
    </source>
</evidence>